<protein>
    <submittedName>
        <fullName evidence="2">BTB/POZ domain-containing protein</fullName>
    </submittedName>
</protein>
<dbReference type="InterPro" id="IPR000210">
    <property type="entry name" value="BTB/POZ_dom"/>
</dbReference>
<keyword evidence="3" id="KW-1185">Reference proteome</keyword>
<comment type="caution">
    <text evidence="2">The sequence shown here is derived from an EMBL/GenBank/DDBJ whole genome shotgun (WGS) entry which is preliminary data.</text>
</comment>
<dbReference type="CDD" id="cd18186">
    <property type="entry name" value="BTB_POZ_ZBTB_KLHL-like"/>
    <property type="match status" value="1"/>
</dbReference>
<dbReference type="InterPro" id="IPR011333">
    <property type="entry name" value="SKP1/BTB/POZ_sf"/>
</dbReference>
<sequence length="237" mass="27556">MAKEDHRWMLETGKLSDFKLICRGKEIHVHKIMLASHSKYFETFFNSSFKVENIYGVIYFEDVEPEVMRHLLDYFYKGTTDWKAHKADLVLHVRLWDLANRLEALKIMLTIEKRMMTALWSYKSKPLAMNLIDLVFTHPRCAGSALGYIVSEAAWILYIDTRRPDAAAWVTSALSRYHNLSNLMVWWSARYAKSSSKHGIPVLSINTVDVRSKLIEGFLTKIPQDPAETWFQPEAKP</sequence>
<evidence type="ECO:0000313" key="2">
    <source>
        <dbReference type="EMBL" id="KXH30607.1"/>
    </source>
</evidence>
<accession>A0A135S4F1</accession>
<organism evidence="2 3">
    <name type="scientific">Colletotrichum nymphaeae SA-01</name>
    <dbReference type="NCBI Taxonomy" id="1460502"/>
    <lineage>
        <taxon>Eukaryota</taxon>
        <taxon>Fungi</taxon>
        <taxon>Dikarya</taxon>
        <taxon>Ascomycota</taxon>
        <taxon>Pezizomycotina</taxon>
        <taxon>Sordariomycetes</taxon>
        <taxon>Hypocreomycetidae</taxon>
        <taxon>Glomerellales</taxon>
        <taxon>Glomerellaceae</taxon>
        <taxon>Colletotrichum</taxon>
        <taxon>Colletotrichum acutatum species complex</taxon>
    </lineage>
</organism>
<dbReference type="OrthoDB" id="6359816at2759"/>
<evidence type="ECO:0000313" key="3">
    <source>
        <dbReference type="Proteomes" id="UP000070054"/>
    </source>
</evidence>
<feature type="domain" description="BTB" evidence="1">
    <location>
        <begin position="16"/>
        <end position="84"/>
    </location>
</feature>
<dbReference type="AlphaFoldDB" id="A0A135S4F1"/>
<dbReference type="PANTHER" id="PTHR24413">
    <property type="entry name" value="SPECKLE-TYPE POZ PROTEIN"/>
    <property type="match status" value="1"/>
</dbReference>
<gene>
    <name evidence="2" type="ORF">CNYM01_06510</name>
</gene>
<dbReference type="Pfam" id="PF00651">
    <property type="entry name" value="BTB"/>
    <property type="match status" value="1"/>
</dbReference>
<proteinExistence type="predicted"/>
<reference evidence="2 3" key="1">
    <citation type="submission" date="2014-02" db="EMBL/GenBank/DDBJ databases">
        <title>The genome sequence of Colletotrichum nymphaeae SA-01.</title>
        <authorList>
            <person name="Baroncelli R."/>
            <person name="Thon M.R."/>
        </authorList>
    </citation>
    <scope>NUCLEOTIDE SEQUENCE [LARGE SCALE GENOMIC DNA]</scope>
    <source>
        <strain evidence="2 3">SA-01</strain>
    </source>
</reference>
<dbReference type="EMBL" id="JEMN01001653">
    <property type="protein sequence ID" value="KXH30607.1"/>
    <property type="molecule type" value="Genomic_DNA"/>
</dbReference>
<dbReference type="PROSITE" id="PS50097">
    <property type="entry name" value="BTB"/>
    <property type="match status" value="1"/>
</dbReference>
<dbReference type="SUPFAM" id="SSF54695">
    <property type="entry name" value="POZ domain"/>
    <property type="match status" value="1"/>
</dbReference>
<evidence type="ECO:0000259" key="1">
    <source>
        <dbReference type="PROSITE" id="PS50097"/>
    </source>
</evidence>
<dbReference type="Proteomes" id="UP000070054">
    <property type="component" value="Unassembled WGS sequence"/>
</dbReference>
<dbReference type="SMART" id="SM00225">
    <property type="entry name" value="BTB"/>
    <property type="match status" value="1"/>
</dbReference>
<dbReference type="Gene3D" id="3.30.710.10">
    <property type="entry name" value="Potassium Channel Kv1.1, Chain A"/>
    <property type="match status" value="1"/>
</dbReference>
<name>A0A135S4F1_9PEZI</name>